<keyword evidence="2" id="KW-1185">Reference proteome</keyword>
<sequence>MEALEDYDGYTDIAFNPKTGLNCQARAAAMYVSLVKRGLLNEALSSPEAILALTAADEASKAPSAEADQMSFGF</sequence>
<reference evidence="2" key="1">
    <citation type="journal article" date="2014" name="Stand. Genomic Sci.">
        <title>Genome sequence of the exopolysaccharide-producing Salipiger mucosus type strain (DSM 16094(T)), a moderately halophilic member of the Roseobacter clade.</title>
        <authorList>
            <person name="Riedel T."/>
            <person name="Spring S."/>
            <person name="Fiebig A."/>
            <person name="Petersen J."/>
            <person name="Kyrpides N.C."/>
            <person name="Goker M."/>
            <person name="Klenk H.P."/>
        </authorList>
    </citation>
    <scope>NUCLEOTIDE SEQUENCE [LARGE SCALE GENOMIC DNA]</scope>
    <source>
        <strain evidence="2">DSM 16094</strain>
    </source>
</reference>
<evidence type="ECO:0000313" key="1">
    <source>
        <dbReference type="EMBL" id="EPX84752.1"/>
    </source>
</evidence>
<dbReference type="InterPro" id="IPR053913">
    <property type="entry name" value="NADAR-DarT1"/>
</dbReference>
<protein>
    <submittedName>
        <fullName evidence="1">Uncharacterized protein</fullName>
    </submittedName>
</protein>
<comment type="caution">
    <text evidence="1">The sequence shown here is derived from an EMBL/GenBank/DDBJ whole genome shotgun (WGS) entry which is preliminary data.</text>
</comment>
<dbReference type="AlphaFoldDB" id="S9QYT2"/>
<organism evidence="1 2">
    <name type="scientific">Salipiger mucosus DSM 16094</name>
    <dbReference type="NCBI Taxonomy" id="1123237"/>
    <lineage>
        <taxon>Bacteria</taxon>
        <taxon>Pseudomonadati</taxon>
        <taxon>Pseudomonadota</taxon>
        <taxon>Alphaproteobacteria</taxon>
        <taxon>Rhodobacterales</taxon>
        <taxon>Roseobacteraceae</taxon>
        <taxon>Salipiger</taxon>
    </lineage>
</organism>
<proteinExistence type="predicted"/>
<dbReference type="Pfam" id="PF22397">
    <property type="entry name" value="NADAR-DarT1"/>
    <property type="match status" value="1"/>
</dbReference>
<dbReference type="EMBL" id="APVH01000012">
    <property type="protein sequence ID" value="EPX84752.1"/>
    <property type="molecule type" value="Genomic_DNA"/>
</dbReference>
<dbReference type="HOGENOM" id="CLU_2685711_0_0_5"/>
<evidence type="ECO:0000313" key="2">
    <source>
        <dbReference type="Proteomes" id="UP000015347"/>
    </source>
</evidence>
<dbReference type="Proteomes" id="UP000015347">
    <property type="component" value="Unassembled WGS sequence"/>
</dbReference>
<name>S9QYT2_9RHOB</name>
<gene>
    <name evidence="1" type="ORF">Salmuc_01325</name>
</gene>
<accession>S9QYT2</accession>
<dbReference type="STRING" id="1123237.Salmuc_01325"/>